<evidence type="ECO:0000256" key="3">
    <source>
        <dbReference type="ARBA" id="ARBA00004370"/>
    </source>
</evidence>
<evidence type="ECO:0000256" key="1">
    <source>
        <dbReference type="ARBA" id="ARBA00004173"/>
    </source>
</evidence>
<keyword evidence="8" id="KW-1185">Reference proteome</keyword>
<reference evidence="7" key="2">
    <citation type="submission" date="2023-05" db="EMBL/GenBank/DDBJ databases">
        <authorList>
            <consortium name="Lawrence Berkeley National Laboratory"/>
            <person name="Steindorff A."/>
            <person name="Hensen N."/>
            <person name="Bonometti L."/>
            <person name="Westerberg I."/>
            <person name="Brannstrom I.O."/>
            <person name="Guillou S."/>
            <person name="Cros-Aarteil S."/>
            <person name="Calhoun S."/>
            <person name="Haridas S."/>
            <person name="Kuo A."/>
            <person name="Mondo S."/>
            <person name="Pangilinan J."/>
            <person name="Riley R."/>
            <person name="Labutti K."/>
            <person name="Andreopoulos B."/>
            <person name="Lipzen A."/>
            <person name="Chen C."/>
            <person name="Yanf M."/>
            <person name="Daum C."/>
            <person name="Ng V."/>
            <person name="Clum A."/>
            <person name="Ohm R."/>
            <person name="Martin F."/>
            <person name="Silar P."/>
            <person name="Natvig D."/>
            <person name="Lalanne C."/>
            <person name="Gautier V."/>
            <person name="Ament-Velasquez S.L."/>
            <person name="Kruys A."/>
            <person name="Hutchinson M.I."/>
            <person name="Powell A.J."/>
            <person name="Barry K."/>
            <person name="Miller A.N."/>
            <person name="Grigoriev I.V."/>
            <person name="Debuchy R."/>
            <person name="Gladieux P."/>
            <person name="Thoren M.H."/>
            <person name="Johannesson H."/>
        </authorList>
    </citation>
    <scope>NUCLEOTIDE SEQUENCE</scope>
    <source>
        <strain evidence="7">PSN309</strain>
    </source>
</reference>
<evidence type="ECO:0000256" key="4">
    <source>
        <dbReference type="ARBA" id="ARBA00022824"/>
    </source>
</evidence>
<dbReference type="GO" id="GO:0005739">
    <property type="term" value="C:mitochondrion"/>
    <property type="evidence" value="ECO:0007669"/>
    <property type="project" value="UniProtKB-SubCell"/>
</dbReference>
<evidence type="ECO:0000313" key="7">
    <source>
        <dbReference type="EMBL" id="KAK4182712.1"/>
    </source>
</evidence>
<proteinExistence type="predicted"/>
<dbReference type="AlphaFoldDB" id="A0AAN6WLV9"/>
<dbReference type="InterPro" id="IPR052374">
    <property type="entry name" value="SERAC1"/>
</dbReference>
<organism evidence="7 8">
    <name type="scientific">Podospora australis</name>
    <dbReference type="NCBI Taxonomy" id="1536484"/>
    <lineage>
        <taxon>Eukaryota</taxon>
        <taxon>Fungi</taxon>
        <taxon>Dikarya</taxon>
        <taxon>Ascomycota</taxon>
        <taxon>Pezizomycotina</taxon>
        <taxon>Sordariomycetes</taxon>
        <taxon>Sordariomycetidae</taxon>
        <taxon>Sordariales</taxon>
        <taxon>Podosporaceae</taxon>
        <taxon>Podospora</taxon>
    </lineage>
</organism>
<evidence type="ECO:0000256" key="6">
    <source>
        <dbReference type="ARBA" id="ARBA00023136"/>
    </source>
</evidence>
<gene>
    <name evidence="7" type="ORF">QBC35DRAFT_395403</name>
</gene>
<keyword evidence="6" id="KW-0472">Membrane</keyword>
<evidence type="ECO:0000313" key="8">
    <source>
        <dbReference type="Proteomes" id="UP001302126"/>
    </source>
</evidence>
<comment type="caution">
    <text evidence="7">The sequence shown here is derived from an EMBL/GenBank/DDBJ whole genome shotgun (WGS) entry which is preliminary data.</text>
</comment>
<comment type="subcellular location">
    <subcellularLocation>
        <location evidence="2">Endoplasmic reticulum</location>
    </subcellularLocation>
    <subcellularLocation>
        <location evidence="3">Membrane</location>
    </subcellularLocation>
    <subcellularLocation>
        <location evidence="1">Mitochondrion</location>
    </subcellularLocation>
</comment>
<dbReference type="GO" id="GO:0005783">
    <property type="term" value="C:endoplasmic reticulum"/>
    <property type="evidence" value="ECO:0007669"/>
    <property type="project" value="UniProtKB-SubCell"/>
</dbReference>
<sequence>MSSNNQRTLGLVQVWPTDERETTMDVVAIHGLDTRSPQTWVAFENEADPHSRVVHWLKDSDMLPAFLSDTRIFTYDWNANTTDGASKQYFHSHAEQFLHRLQRARQGPRSVVVSIFIPGLRSCLITHIETKALTIAAGLEKYRSICKATCGIMFLGTPFRGSRGTSSGQHRVTLACLSGKVASHALLNVIDKDLNEGRLEELRNHFCDLFIQKWGSDAPLKVVCFYETEPTQITRAALPSWVQSRLVERGIRMLTREIFEFALGDSESACLEGLGREAINVRHAMLNKFRGRDGNFMAVIGAIQSIIRGKGHDTIATVAGATTPSSLLRTLTEEEQVCARQFRLSDYR</sequence>
<dbReference type="EMBL" id="MU864619">
    <property type="protein sequence ID" value="KAK4182712.1"/>
    <property type="molecule type" value="Genomic_DNA"/>
</dbReference>
<evidence type="ECO:0000256" key="5">
    <source>
        <dbReference type="ARBA" id="ARBA00023128"/>
    </source>
</evidence>
<keyword evidence="5" id="KW-0496">Mitochondrion</keyword>
<keyword evidence="4" id="KW-0256">Endoplasmic reticulum</keyword>
<evidence type="ECO:0000256" key="2">
    <source>
        <dbReference type="ARBA" id="ARBA00004240"/>
    </source>
</evidence>
<name>A0AAN6WLV9_9PEZI</name>
<dbReference type="GO" id="GO:0016020">
    <property type="term" value="C:membrane"/>
    <property type="evidence" value="ECO:0007669"/>
    <property type="project" value="UniProtKB-SubCell"/>
</dbReference>
<protein>
    <submittedName>
        <fullName evidence="7">Uncharacterized protein</fullName>
    </submittedName>
</protein>
<accession>A0AAN6WLV9</accession>
<dbReference type="PANTHER" id="PTHR48182">
    <property type="entry name" value="PROTEIN SERAC1"/>
    <property type="match status" value="1"/>
</dbReference>
<dbReference type="Proteomes" id="UP001302126">
    <property type="component" value="Unassembled WGS sequence"/>
</dbReference>
<reference evidence="7" key="1">
    <citation type="journal article" date="2023" name="Mol. Phylogenet. Evol.">
        <title>Genome-scale phylogeny and comparative genomics of the fungal order Sordariales.</title>
        <authorList>
            <person name="Hensen N."/>
            <person name="Bonometti L."/>
            <person name="Westerberg I."/>
            <person name="Brannstrom I.O."/>
            <person name="Guillou S."/>
            <person name="Cros-Aarteil S."/>
            <person name="Calhoun S."/>
            <person name="Haridas S."/>
            <person name="Kuo A."/>
            <person name="Mondo S."/>
            <person name="Pangilinan J."/>
            <person name="Riley R."/>
            <person name="LaButti K."/>
            <person name="Andreopoulos B."/>
            <person name="Lipzen A."/>
            <person name="Chen C."/>
            <person name="Yan M."/>
            <person name="Daum C."/>
            <person name="Ng V."/>
            <person name="Clum A."/>
            <person name="Steindorff A."/>
            <person name="Ohm R.A."/>
            <person name="Martin F."/>
            <person name="Silar P."/>
            <person name="Natvig D.O."/>
            <person name="Lalanne C."/>
            <person name="Gautier V."/>
            <person name="Ament-Velasquez S.L."/>
            <person name="Kruys A."/>
            <person name="Hutchinson M.I."/>
            <person name="Powell A.J."/>
            <person name="Barry K."/>
            <person name="Miller A.N."/>
            <person name="Grigoriev I.V."/>
            <person name="Debuchy R."/>
            <person name="Gladieux P."/>
            <person name="Hiltunen Thoren M."/>
            <person name="Johannesson H."/>
        </authorList>
    </citation>
    <scope>NUCLEOTIDE SEQUENCE</scope>
    <source>
        <strain evidence="7">PSN309</strain>
    </source>
</reference>
<dbReference type="PANTHER" id="PTHR48182:SF2">
    <property type="entry name" value="PROTEIN SERAC1"/>
    <property type="match status" value="1"/>
</dbReference>